<evidence type="ECO:0000313" key="2">
    <source>
        <dbReference type="EMBL" id="KAA6400640.1"/>
    </source>
</evidence>
<feature type="region of interest" description="Disordered" evidence="1">
    <location>
        <begin position="254"/>
        <end position="291"/>
    </location>
</feature>
<sequence length="993" mass="114924">MDSLGNFQFSQLVLRVRQTGISEDDQIAALQQIIILTINAENVINLTKESGAIEASSLLLSQSQNPRIKQLCAVLIGIIGQLEVSSIGELDWTSVCSSLVALLLSSDEGITQTGKVALICLIERSENAVNGLMQINFADNAAQTLLRSLNAQSSSSSSSSTSLVQISSSIVMSILEVIDKLMTVASEKIQKSSKIQDALQQLKKQGSQKAIKQKARMLLSVFESEEDEQDKKQEGHQDQQQINKQLKELQMKLNESEQKKKEEERRRISAEEQTRKSQEDKRQEEMKKKQAEENVRLFEDRIRILEREKRESFEKLRIVEEQKKQMKIQKVDEERIRVSEQRLRQSEESRRYAEQKKIEAEERVRNSEQRLRQLEYRIQTAEQGKRQSDENYRIAENSRREMEMKKSQVEQSKRQVEERMTQLEGQLKESEVNKRNADERIRIIEQQMKDNDKRTQEADQQKRIEYEQEKQQLSEQIRIQEVRVIENESRKIKIEQKLKLFGEEVEQLLKCLNNPQFNIEIKKDDWIQMKNDLEQEETGNDQQQQEIIINKRNTCQKIITLLIGGINDERKKQAIECGIVDALIHFLSIHPLERIQVSHIWAFFIFTYSNDEINKLLYSKKPYSALFRLIDHSDVFIINRVIGSIFNILIDGSSSTKSTSPHPHIGSIQACDGINKLFSLFDRNMSQYSKDRSSICISHLFRGHEILNIEQRNKIITHLISIINASDVNSKFDAKDALSYLAQNDANFREILNNFDINKIVNDLNVRIEGKEEQVKWINSQIQDDCIFLLAILEHKEEDQIRQLFIQSGIIEAFLNTFMTNELNSITSLLTHAFYVLTNPSNDETKLLIYKKKPYQPLIHLLDHSNTDVIEDAVLSIFNLISSGAASTESKSHHPHFTVINENNGIQQLFKTFKSENSSTIIKDTIAIIIGFLYRSREIVDNEMKLEIFTHLKSLLNDSDDWTMNYAKLALQYLSQNSQNRTMIQKGGFVLPK</sequence>
<proteinExistence type="predicted"/>
<evidence type="ECO:0000313" key="3">
    <source>
        <dbReference type="Proteomes" id="UP000324800"/>
    </source>
</evidence>
<dbReference type="SMART" id="SM00185">
    <property type="entry name" value="ARM"/>
    <property type="match status" value="4"/>
</dbReference>
<protein>
    <submittedName>
        <fullName evidence="2">Uncharacterized protein</fullName>
    </submittedName>
</protein>
<accession>A0A5J4X0H5</accession>
<dbReference type="Gene3D" id="1.25.10.10">
    <property type="entry name" value="Leucine-rich Repeat Variant"/>
    <property type="match status" value="2"/>
</dbReference>
<dbReference type="AlphaFoldDB" id="A0A5J4X0H5"/>
<name>A0A5J4X0H5_9EUKA</name>
<dbReference type="InterPro" id="IPR000225">
    <property type="entry name" value="Armadillo"/>
</dbReference>
<dbReference type="SUPFAM" id="SSF48371">
    <property type="entry name" value="ARM repeat"/>
    <property type="match status" value="2"/>
</dbReference>
<dbReference type="EMBL" id="SNRW01000528">
    <property type="protein sequence ID" value="KAA6400640.1"/>
    <property type="molecule type" value="Genomic_DNA"/>
</dbReference>
<dbReference type="InterPro" id="IPR016024">
    <property type="entry name" value="ARM-type_fold"/>
</dbReference>
<dbReference type="InterPro" id="IPR011989">
    <property type="entry name" value="ARM-like"/>
</dbReference>
<dbReference type="SUPFAM" id="SSF57997">
    <property type="entry name" value="Tropomyosin"/>
    <property type="match status" value="1"/>
</dbReference>
<evidence type="ECO:0000256" key="1">
    <source>
        <dbReference type="SAM" id="MobiDB-lite"/>
    </source>
</evidence>
<comment type="caution">
    <text evidence="2">The sequence shown here is derived from an EMBL/GenBank/DDBJ whole genome shotgun (WGS) entry which is preliminary data.</text>
</comment>
<organism evidence="2 3">
    <name type="scientific">Streblomastix strix</name>
    <dbReference type="NCBI Taxonomy" id="222440"/>
    <lineage>
        <taxon>Eukaryota</taxon>
        <taxon>Metamonada</taxon>
        <taxon>Preaxostyla</taxon>
        <taxon>Oxymonadida</taxon>
        <taxon>Streblomastigidae</taxon>
        <taxon>Streblomastix</taxon>
    </lineage>
</organism>
<reference evidence="2 3" key="1">
    <citation type="submission" date="2019-03" db="EMBL/GenBank/DDBJ databases">
        <title>Single cell metagenomics reveals metabolic interactions within the superorganism composed of flagellate Streblomastix strix and complex community of Bacteroidetes bacteria on its surface.</title>
        <authorList>
            <person name="Treitli S.C."/>
            <person name="Kolisko M."/>
            <person name="Husnik F."/>
            <person name="Keeling P."/>
            <person name="Hampl V."/>
        </authorList>
    </citation>
    <scope>NUCLEOTIDE SEQUENCE [LARGE SCALE GENOMIC DNA]</scope>
    <source>
        <strain evidence="2">ST1C</strain>
    </source>
</reference>
<gene>
    <name evidence="2" type="ORF">EZS28_003831</name>
</gene>
<dbReference type="Proteomes" id="UP000324800">
    <property type="component" value="Unassembled WGS sequence"/>
</dbReference>